<reference evidence="1 2" key="1">
    <citation type="submission" date="2021-06" db="EMBL/GenBank/DDBJ databases">
        <authorList>
            <person name="Palmer J.M."/>
        </authorList>
    </citation>
    <scope>NUCLEOTIDE SEQUENCE [LARGE SCALE GENOMIC DNA]</scope>
    <source>
        <strain evidence="1 2">MEX-2019</strain>
        <tissue evidence="1">Muscle</tissue>
    </source>
</reference>
<dbReference type="AlphaFoldDB" id="A0AAV9RE70"/>
<dbReference type="Proteomes" id="UP001311232">
    <property type="component" value="Unassembled WGS sequence"/>
</dbReference>
<dbReference type="EMBL" id="JAHHUM010002029">
    <property type="protein sequence ID" value="KAK5607279.1"/>
    <property type="molecule type" value="Genomic_DNA"/>
</dbReference>
<name>A0AAV9RE70_9TELE</name>
<keyword evidence="2" id="KW-1185">Reference proteome</keyword>
<proteinExistence type="predicted"/>
<evidence type="ECO:0000313" key="1">
    <source>
        <dbReference type="EMBL" id="KAK5607279.1"/>
    </source>
</evidence>
<protein>
    <submittedName>
        <fullName evidence="1">Uncharacterized protein</fullName>
    </submittedName>
</protein>
<gene>
    <name evidence="1" type="ORF">CRENBAI_003469</name>
</gene>
<organism evidence="1 2">
    <name type="scientific">Crenichthys baileyi</name>
    <name type="common">White River springfish</name>
    <dbReference type="NCBI Taxonomy" id="28760"/>
    <lineage>
        <taxon>Eukaryota</taxon>
        <taxon>Metazoa</taxon>
        <taxon>Chordata</taxon>
        <taxon>Craniata</taxon>
        <taxon>Vertebrata</taxon>
        <taxon>Euteleostomi</taxon>
        <taxon>Actinopterygii</taxon>
        <taxon>Neopterygii</taxon>
        <taxon>Teleostei</taxon>
        <taxon>Neoteleostei</taxon>
        <taxon>Acanthomorphata</taxon>
        <taxon>Ovalentaria</taxon>
        <taxon>Atherinomorphae</taxon>
        <taxon>Cyprinodontiformes</taxon>
        <taxon>Goodeidae</taxon>
        <taxon>Crenichthys</taxon>
    </lineage>
</organism>
<accession>A0AAV9RE70</accession>
<sequence>MKACCLDRADPVKGAVLIFYPTAPLSASGPFLSITTCAHKKGRCEVFLLCPCFLCTSNTLPDLQSFKAACGKLFASTA</sequence>
<evidence type="ECO:0000313" key="2">
    <source>
        <dbReference type="Proteomes" id="UP001311232"/>
    </source>
</evidence>
<comment type="caution">
    <text evidence="1">The sequence shown here is derived from an EMBL/GenBank/DDBJ whole genome shotgun (WGS) entry which is preliminary data.</text>
</comment>